<proteinExistence type="inferred from homology"/>
<dbReference type="InterPro" id="IPR051055">
    <property type="entry name" value="PIF1_helicase"/>
</dbReference>
<comment type="catalytic activity">
    <reaction evidence="1">
        <text>ATP + H2O = ADP + phosphate + H(+)</text>
        <dbReference type="Rhea" id="RHEA:13065"/>
        <dbReference type="ChEBI" id="CHEBI:15377"/>
        <dbReference type="ChEBI" id="CHEBI:15378"/>
        <dbReference type="ChEBI" id="CHEBI:30616"/>
        <dbReference type="ChEBI" id="CHEBI:43474"/>
        <dbReference type="ChEBI" id="CHEBI:456216"/>
        <dbReference type="EC" id="5.6.2.3"/>
    </reaction>
</comment>
<dbReference type="InterPro" id="IPR010285">
    <property type="entry name" value="DNA_helicase_pif1-like_DEAD"/>
</dbReference>
<organism evidence="3 4">
    <name type="scientific">Boletus edulis BED1</name>
    <dbReference type="NCBI Taxonomy" id="1328754"/>
    <lineage>
        <taxon>Eukaryota</taxon>
        <taxon>Fungi</taxon>
        <taxon>Dikarya</taxon>
        <taxon>Basidiomycota</taxon>
        <taxon>Agaricomycotina</taxon>
        <taxon>Agaricomycetes</taxon>
        <taxon>Agaricomycetidae</taxon>
        <taxon>Boletales</taxon>
        <taxon>Boletineae</taxon>
        <taxon>Boletaceae</taxon>
        <taxon>Boletoideae</taxon>
        <taxon>Boletus</taxon>
    </lineage>
</organism>
<name>A0AAD4BBV4_BOLED</name>
<dbReference type="InterPro" id="IPR027417">
    <property type="entry name" value="P-loop_NTPase"/>
</dbReference>
<dbReference type="GO" id="GO:0005524">
    <property type="term" value="F:ATP binding"/>
    <property type="evidence" value="ECO:0007669"/>
    <property type="project" value="UniProtKB-KW"/>
</dbReference>
<dbReference type="GO" id="GO:0043139">
    <property type="term" value="F:5'-3' DNA helicase activity"/>
    <property type="evidence" value="ECO:0007669"/>
    <property type="project" value="UniProtKB-EC"/>
</dbReference>
<dbReference type="GO" id="GO:0000723">
    <property type="term" value="P:telomere maintenance"/>
    <property type="evidence" value="ECO:0007669"/>
    <property type="project" value="InterPro"/>
</dbReference>
<dbReference type="Proteomes" id="UP001194468">
    <property type="component" value="Unassembled WGS sequence"/>
</dbReference>
<dbReference type="Pfam" id="PF05970">
    <property type="entry name" value="PIF1"/>
    <property type="match status" value="1"/>
</dbReference>
<dbReference type="Gene3D" id="3.40.50.300">
    <property type="entry name" value="P-loop containing nucleotide triphosphate hydrolases"/>
    <property type="match status" value="1"/>
</dbReference>
<dbReference type="EMBL" id="WHUW01000191">
    <property type="protein sequence ID" value="KAF8418658.1"/>
    <property type="molecule type" value="Genomic_DNA"/>
</dbReference>
<keyword evidence="1" id="KW-0227">DNA damage</keyword>
<dbReference type="PANTHER" id="PTHR47642:SF7">
    <property type="entry name" value="ATP-DEPENDENT DNA HELICASE PIF1"/>
    <property type="match status" value="1"/>
</dbReference>
<feature type="non-terminal residue" evidence="3">
    <location>
        <position position="1"/>
    </location>
</feature>
<keyword evidence="4" id="KW-1185">Reference proteome</keyword>
<keyword evidence="1" id="KW-0067">ATP-binding</keyword>
<comment type="similarity">
    <text evidence="1">Belongs to the helicase family.</text>
</comment>
<dbReference type="PANTHER" id="PTHR47642">
    <property type="entry name" value="ATP-DEPENDENT DNA HELICASE"/>
    <property type="match status" value="1"/>
</dbReference>
<accession>A0AAD4BBV4</accession>
<dbReference type="SUPFAM" id="SSF52540">
    <property type="entry name" value="P-loop containing nucleoside triphosphate hydrolases"/>
    <property type="match status" value="1"/>
</dbReference>
<comment type="caution">
    <text evidence="3">The sequence shown here is derived from an EMBL/GenBank/DDBJ whole genome shotgun (WGS) entry which is preliminary data.</text>
</comment>
<evidence type="ECO:0000313" key="4">
    <source>
        <dbReference type="Proteomes" id="UP001194468"/>
    </source>
</evidence>
<keyword evidence="1" id="KW-0347">Helicase</keyword>
<evidence type="ECO:0000259" key="2">
    <source>
        <dbReference type="Pfam" id="PF05970"/>
    </source>
</evidence>
<reference evidence="3" key="2">
    <citation type="journal article" date="2020" name="Nat. Commun.">
        <title>Large-scale genome sequencing of mycorrhizal fungi provides insights into the early evolution of symbiotic traits.</title>
        <authorList>
            <person name="Miyauchi S."/>
            <person name="Kiss E."/>
            <person name="Kuo A."/>
            <person name="Drula E."/>
            <person name="Kohler A."/>
            <person name="Sanchez-Garcia M."/>
            <person name="Morin E."/>
            <person name="Andreopoulos B."/>
            <person name="Barry K.W."/>
            <person name="Bonito G."/>
            <person name="Buee M."/>
            <person name="Carver A."/>
            <person name="Chen C."/>
            <person name="Cichocki N."/>
            <person name="Clum A."/>
            <person name="Culley D."/>
            <person name="Crous P.W."/>
            <person name="Fauchery L."/>
            <person name="Girlanda M."/>
            <person name="Hayes R.D."/>
            <person name="Keri Z."/>
            <person name="LaButti K."/>
            <person name="Lipzen A."/>
            <person name="Lombard V."/>
            <person name="Magnuson J."/>
            <person name="Maillard F."/>
            <person name="Murat C."/>
            <person name="Nolan M."/>
            <person name="Ohm R.A."/>
            <person name="Pangilinan J."/>
            <person name="Pereira M.F."/>
            <person name="Perotto S."/>
            <person name="Peter M."/>
            <person name="Pfister S."/>
            <person name="Riley R."/>
            <person name="Sitrit Y."/>
            <person name="Stielow J.B."/>
            <person name="Szollosi G."/>
            <person name="Zifcakova L."/>
            <person name="Stursova M."/>
            <person name="Spatafora J.W."/>
            <person name="Tedersoo L."/>
            <person name="Vaario L.M."/>
            <person name="Yamada A."/>
            <person name="Yan M."/>
            <person name="Wang P."/>
            <person name="Xu J."/>
            <person name="Bruns T."/>
            <person name="Baldrian P."/>
            <person name="Vilgalys R."/>
            <person name="Dunand C."/>
            <person name="Henrissat B."/>
            <person name="Grigoriev I.V."/>
            <person name="Hibbett D."/>
            <person name="Nagy L.G."/>
            <person name="Martin F.M."/>
        </authorList>
    </citation>
    <scope>NUCLEOTIDE SEQUENCE</scope>
    <source>
        <strain evidence="3">BED1</strain>
    </source>
</reference>
<dbReference type="GO" id="GO:0016787">
    <property type="term" value="F:hydrolase activity"/>
    <property type="evidence" value="ECO:0007669"/>
    <property type="project" value="UniProtKB-KW"/>
</dbReference>
<keyword evidence="1" id="KW-0378">Hydrolase</keyword>
<protein>
    <recommendedName>
        <fullName evidence="1">ATP-dependent DNA helicase</fullName>
        <ecNumber evidence="1">5.6.2.3</ecNumber>
    </recommendedName>
</protein>
<feature type="domain" description="DNA helicase Pif1-like DEAD-box helicase" evidence="2">
    <location>
        <begin position="1"/>
        <end position="77"/>
    </location>
</feature>
<dbReference type="EC" id="5.6.2.3" evidence="1"/>
<keyword evidence="1" id="KW-0547">Nucleotide-binding</keyword>
<reference evidence="3" key="1">
    <citation type="submission" date="2019-10" db="EMBL/GenBank/DDBJ databases">
        <authorList>
            <consortium name="DOE Joint Genome Institute"/>
            <person name="Kuo A."/>
            <person name="Miyauchi S."/>
            <person name="Kiss E."/>
            <person name="Drula E."/>
            <person name="Kohler A."/>
            <person name="Sanchez-Garcia M."/>
            <person name="Andreopoulos B."/>
            <person name="Barry K.W."/>
            <person name="Bonito G."/>
            <person name="Buee M."/>
            <person name="Carver A."/>
            <person name="Chen C."/>
            <person name="Cichocki N."/>
            <person name="Clum A."/>
            <person name="Culley D."/>
            <person name="Crous P.W."/>
            <person name="Fauchery L."/>
            <person name="Girlanda M."/>
            <person name="Hayes R."/>
            <person name="Keri Z."/>
            <person name="LaButti K."/>
            <person name="Lipzen A."/>
            <person name="Lombard V."/>
            <person name="Magnuson J."/>
            <person name="Maillard F."/>
            <person name="Morin E."/>
            <person name="Murat C."/>
            <person name="Nolan M."/>
            <person name="Ohm R."/>
            <person name="Pangilinan J."/>
            <person name="Pereira M."/>
            <person name="Perotto S."/>
            <person name="Peter M."/>
            <person name="Riley R."/>
            <person name="Sitrit Y."/>
            <person name="Stielow B."/>
            <person name="Szollosi G."/>
            <person name="Zifcakova L."/>
            <person name="Stursova M."/>
            <person name="Spatafora J.W."/>
            <person name="Tedersoo L."/>
            <person name="Vaario L.-M."/>
            <person name="Yamada A."/>
            <person name="Yan M."/>
            <person name="Wang P."/>
            <person name="Xu J."/>
            <person name="Bruns T."/>
            <person name="Baldrian P."/>
            <person name="Vilgalys R."/>
            <person name="Henrissat B."/>
            <person name="Grigoriev I.V."/>
            <person name="Hibbett D."/>
            <person name="Nagy L.G."/>
            <person name="Martin F.M."/>
        </authorList>
    </citation>
    <scope>NUCLEOTIDE SEQUENCE</scope>
    <source>
        <strain evidence="3">BED1</strain>
    </source>
</reference>
<dbReference type="GO" id="GO:0006310">
    <property type="term" value="P:DNA recombination"/>
    <property type="evidence" value="ECO:0007669"/>
    <property type="project" value="UniProtKB-KW"/>
</dbReference>
<evidence type="ECO:0000256" key="1">
    <source>
        <dbReference type="RuleBase" id="RU363044"/>
    </source>
</evidence>
<evidence type="ECO:0000313" key="3">
    <source>
        <dbReference type="EMBL" id="KAF8418658.1"/>
    </source>
</evidence>
<gene>
    <name evidence="3" type="ORF">L210DRAFT_852513</name>
</gene>
<dbReference type="GO" id="GO:0006281">
    <property type="term" value="P:DNA repair"/>
    <property type="evidence" value="ECO:0007669"/>
    <property type="project" value="UniProtKB-KW"/>
</dbReference>
<keyword evidence="1" id="KW-0234">DNA repair</keyword>
<dbReference type="AlphaFoldDB" id="A0AAD4BBV4"/>
<keyword evidence="1" id="KW-0233">DNA recombination</keyword>
<comment type="cofactor">
    <cofactor evidence="1">
        <name>Mg(2+)</name>
        <dbReference type="ChEBI" id="CHEBI:18420"/>
    </cofactor>
</comment>
<sequence length="150" mass="16925">MIDARYLDLLDAVARQIKGNDRPYGGIQLITTGDFFQLPPVESTAHHGSLLPFQSAAWVRATQRCISLKEVHRQAEPEFIQVLNECRVGLPSEKSLRILQSLARGLDFFWPVPCLPVELYPRRATVDQVNRARLMQLGGAEMQYEAHDGP</sequence>